<accession>A0A222G965</accession>
<dbReference type="KEGG" id="cber:B5D82_12110"/>
<dbReference type="OrthoDB" id="6225442at2"/>
<organism evidence="3 4">
    <name type="scientific">Cognaticolwellia beringensis</name>
    <dbReference type="NCBI Taxonomy" id="1967665"/>
    <lineage>
        <taxon>Bacteria</taxon>
        <taxon>Pseudomonadati</taxon>
        <taxon>Pseudomonadota</taxon>
        <taxon>Gammaproteobacteria</taxon>
        <taxon>Alteromonadales</taxon>
        <taxon>Colwelliaceae</taxon>
        <taxon>Cognaticolwellia</taxon>
    </lineage>
</organism>
<dbReference type="Pfam" id="PF07589">
    <property type="entry name" value="PEP-CTERM"/>
    <property type="match status" value="1"/>
</dbReference>
<name>A0A222G965_9GAMM</name>
<dbReference type="Proteomes" id="UP000202259">
    <property type="component" value="Chromosome"/>
</dbReference>
<dbReference type="AlphaFoldDB" id="A0A222G965"/>
<feature type="signal peptide" evidence="1">
    <location>
        <begin position="1"/>
        <end position="26"/>
    </location>
</feature>
<evidence type="ECO:0000256" key="1">
    <source>
        <dbReference type="SAM" id="SignalP"/>
    </source>
</evidence>
<feature type="domain" description="Ice-binding protein C-terminal" evidence="2">
    <location>
        <begin position="193"/>
        <end position="214"/>
    </location>
</feature>
<dbReference type="RefSeq" id="WP_081151844.1">
    <property type="nucleotide sequence ID" value="NZ_CP020465.1"/>
</dbReference>
<dbReference type="PROSITE" id="PS51257">
    <property type="entry name" value="PROKAR_LIPOPROTEIN"/>
    <property type="match status" value="1"/>
</dbReference>
<protein>
    <submittedName>
        <fullName evidence="3">PEP-CTERM sorting domain-containing protein</fullName>
    </submittedName>
</protein>
<evidence type="ECO:0000313" key="3">
    <source>
        <dbReference type="EMBL" id="ASP48445.1"/>
    </source>
</evidence>
<feature type="chain" id="PRO_5013053065" evidence="1">
    <location>
        <begin position="27"/>
        <end position="223"/>
    </location>
</feature>
<gene>
    <name evidence="3" type="ORF">B5D82_12110</name>
</gene>
<dbReference type="NCBIfam" id="TIGR02595">
    <property type="entry name" value="PEP_CTERM"/>
    <property type="match status" value="1"/>
</dbReference>
<evidence type="ECO:0000259" key="2">
    <source>
        <dbReference type="Pfam" id="PF07589"/>
    </source>
</evidence>
<reference evidence="3 4" key="1">
    <citation type="submission" date="2017-08" db="EMBL/GenBank/DDBJ databases">
        <title>Complete genome of Colwellia sp. NB097-1, a psychrophile bacterium ioslated from Bering Sea.</title>
        <authorList>
            <person name="Chen X."/>
        </authorList>
    </citation>
    <scope>NUCLEOTIDE SEQUENCE [LARGE SCALE GENOMIC DNA]</scope>
    <source>
        <strain evidence="3 4">NB097-1</strain>
    </source>
</reference>
<keyword evidence="4" id="KW-1185">Reference proteome</keyword>
<dbReference type="EMBL" id="CP020465">
    <property type="protein sequence ID" value="ASP48445.1"/>
    <property type="molecule type" value="Genomic_DNA"/>
</dbReference>
<dbReference type="InterPro" id="IPR013424">
    <property type="entry name" value="Ice-binding_C"/>
</dbReference>
<proteinExistence type="predicted"/>
<keyword evidence="1" id="KW-0732">Signal</keyword>
<evidence type="ECO:0000313" key="4">
    <source>
        <dbReference type="Proteomes" id="UP000202259"/>
    </source>
</evidence>
<sequence>MKFKSINRLLIGSVLSLSCLVSSAQAGLITIGALTSNNDGSTSVITDTLNNLEWMRWNESANFNYAEALLQNTSGWTIAGANQANLFLNALYNGISHGCSDNIQDSLFCADSGSFSSEEYTALLGDSSTRGTSSIDAAWFYDDEITDGKAGFLNLTSGTSNQKYNTYGTIATTEEHRLLSNGTIGWLMYRTATVPEPTTLTIFALGIIALALRRFKKQVSPQV</sequence>